<evidence type="ECO:0000313" key="10">
    <source>
        <dbReference type="Proteomes" id="UP000698800"/>
    </source>
</evidence>
<evidence type="ECO:0000256" key="3">
    <source>
        <dbReference type="ARBA" id="ARBA00023034"/>
    </source>
</evidence>
<feature type="region of interest" description="Disordered" evidence="4">
    <location>
        <begin position="60"/>
        <end position="84"/>
    </location>
</feature>
<dbReference type="InterPro" id="IPR045126">
    <property type="entry name" value="TRAPPC10/Trs130"/>
</dbReference>
<comment type="subcellular location">
    <subcellularLocation>
        <location evidence="1">Golgi apparatus</location>
    </subcellularLocation>
</comment>
<feature type="region of interest" description="Disordered" evidence="4">
    <location>
        <begin position="1490"/>
        <end position="1509"/>
    </location>
</feature>
<feature type="region of interest" description="Disordered" evidence="4">
    <location>
        <begin position="590"/>
        <end position="611"/>
    </location>
</feature>
<keyword evidence="3" id="KW-0333">Golgi apparatus</keyword>
<dbReference type="GO" id="GO:0005829">
    <property type="term" value="C:cytosol"/>
    <property type="evidence" value="ECO:0007669"/>
    <property type="project" value="GOC"/>
</dbReference>
<feature type="domain" description="TRAPPC10/Trs130 N-terminal" evidence="6">
    <location>
        <begin position="124"/>
        <end position="455"/>
    </location>
</feature>
<dbReference type="InterPro" id="IPR022233">
    <property type="entry name" value="TRAPPC10/Trs130_C"/>
</dbReference>
<evidence type="ECO:0000259" key="7">
    <source>
        <dbReference type="Pfam" id="PF23274"/>
    </source>
</evidence>
<dbReference type="Pfam" id="PF23274">
    <property type="entry name" value="DUF7077"/>
    <property type="match status" value="1"/>
</dbReference>
<keyword evidence="10" id="KW-1185">Reference proteome</keyword>
<evidence type="ECO:0000259" key="8">
    <source>
        <dbReference type="Pfam" id="PF24967"/>
    </source>
</evidence>
<evidence type="ECO:0000256" key="1">
    <source>
        <dbReference type="ARBA" id="ARBA00004555"/>
    </source>
</evidence>
<proteinExistence type="predicted"/>
<dbReference type="PANTHER" id="PTHR13251">
    <property type="entry name" value="EPILEPSY HOLOPROSENCEPHALY CANDIDATE 1/TMEM1"/>
    <property type="match status" value="1"/>
</dbReference>
<sequence>MEPSSSSSKVTVEYFDPSGVFPLVSAGLFSRLPLRNLHWKSPSRPLRSINSLHVDLIPYGELQQRSQSPPGTRPGHGMAKSEESIQGIGDALARTQSLRRIASERGNSSDVGVGVYKGPIKERRHQIPGLRQTPYLKVFFLRCDDTDVYKATSRKQLREWIKEHATQSSQSTTSVSGQENHDAFEWLIVHVVLPNTTAASQPHTSGSSNNVAGSGPEKVPGTSRWPGRGTSSILDKIRSDFNGSSKSAKDRVAQIRVQKGTLENSAISSSSGEAIRDQENAWSDLISKFKSLILTSFDLRVSQYEEDVREKDAQRSLPGWNFCTFFVLKEGLARGFENVGLVEDALAGYDELAVGLDTIVGEQASHGSNKGHAGTFLTYTEDLWQQAEAALSAVGKSEAAQKEADTPEDETFTSPPLSATKKPYRDLILSNNISVFDFRCYLFARQLSLLLRLGNALSSRSGLMAKLQYHPATEGSEYSFHDDGHGRAVAQRGDDSEDLITLAEVCKRGIEFITSVSRIMRSDLWNAYHAKVGSSRETEESDDRASSDDGRGVDQIIDSLVSSWTFSLTQQILTETSTKTIPIPLISLPDTNSSSVKTSSPGGPVHEPKVAIPEPKTMMHPARTSSLAPRHSMPEPLSPGVFPSGLTPVSDPGVASPPGAMSNASKAGLEDLASYRAELYLLGRRVLEHLGREQGWYMGWSELAGIHINAGSAMEEVNLEDDGSTEGGESETEDVAPKTVDSCTIKNSLLRSALQEKNSFYNVYEVKATRTKSVESVMADLAALKFHLGDYATAATHFHHMAPFYAEGGWSLIETSMLIMYARCLKELGRSEEYVNVILKLLAKAVAREKRLVSRRGGKDTGRDLGLESENYFDGDAVAMCGYVRDLTSLSNKLSLETTVPMSKYFSDIHVEPYPRHLPDRDGFQLQLQIRHFLEDDLEIQGAKVRVVGAIGGQGREIWLESNDRFVLKRGLSRMWVGSNLVIPGSYIVDRILLECHKVIFVHETLSKASASTPTGISGSFSAAAVTAAKKSRIVYCPPSTTLRAKMRLPRLIYLDVVRSIEIEIATGWNNISRGELRLRCASAGLRLRTADTELVEGNVDVYDKSKPGMIAFGPLTADSSVVFRIPYVLESDLSDLSIKIEVAYTTEKGNFLFAANSSESIVLPLGVNVQDIFKEKAIVRRSGKPKTPSAATRNEQKPLALYIKYCCLDEEIEEALESAFASAFDGSSLGDLSQLLIPTLHSWVRRRSANELETIGLLGEINLGPFKDMRWDEVLDGLPSVSRERVERWLIRWHEKNPVILLPEPSSERQGRNREIVIPVEVPQVQVVHTAELRMLNLDSSNSSAIGTATIGQLLVAELHIKHTRVWDTGKVNALLQNSAEPRQSGADAPLEFIYEIHANPDQWLIGGRRRVQFAARENELHKFPITLLPLRPGHLLLPTVDIRPFVLQPNPDNEEALIDQTRTAAQPSPAVSLSASGQRLGPIAAAGNALSHQGSPQSPGETETPTITCETDCRNQGEAILVLPNVKSTTVSLDPAHGGGAFLVESEKRIDSVMG</sequence>
<dbReference type="GO" id="GO:0006891">
    <property type="term" value="P:intra-Golgi vesicle-mediated transport"/>
    <property type="evidence" value="ECO:0007669"/>
    <property type="project" value="TreeGrafter"/>
</dbReference>
<dbReference type="Pfam" id="PF24967">
    <property type="entry name" value="NTS_TR130"/>
    <property type="match status" value="1"/>
</dbReference>
<evidence type="ECO:0000259" key="6">
    <source>
        <dbReference type="Pfam" id="PF23036"/>
    </source>
</evidence>
<evidence type="ECO:0000256" key="4">
    <source>
        <dbReference type="SAM" id="MobiDB-lite"/>
    </source>
</evidence>
<dbReference type="EMBL" id="JAGHQL010000111">
    <property type="protein sequence ID" value="KAH0538372.1"/>
    <property type="molecule type" value="Genomic_DNA"/>
</dbReference>
<dbReference type="InterPro" id="IPR056913">
    <property type="entry name" value="TRAPPC10/Trs130_N"/>
</dbReference>
<feature type="domain" description="DUF7077" evidence="7">
    <location>
        <begin position="1041"/>
        <end position="1159"/>
    </location>
</feature>
<dbReference type="InterPro" id="IPR055505">
    <property type="entry name" value="DUF7077"/>
</dbReference>
<name>A0A9P8I3U7_9PEZI</name>
<evidence type="ECO:0000313" key="9">
    <source>
        <dbReference type="EMBL" id="KAH0538372.1"/>
    </source>
</evidence>
<feature type="compositionally biased region" description="Polar residues" evidence="4">
    <location>
        <begin position="1492"/>
        <end position="1509"/>
    </location>
</feature>
<feature type="region of interest" description="Disordered" evidence="4">
    <location>
        <begin position="531"/>
        <end position="552"/>
    </location>
</feature>
<dbReference type="OrthoDB" id="10256906at2759"/>
<feature type="domain" description="Trs130 NTS" evidence="8">
    <location>
        <begin position="761"/>
        <end position="835"/>
    </location>
</feature>
<feature type="compositionally biased region" description="Polar residues" evidence="4">
    <location>
        <begin position="198"/>
        <end position="212"/>
    </location>
</feature>
<dbReference type="Pfam" id="PF12584">
    <property type="entry name" value="TRAPPC10"/>
    <property type="match status" value="1"/>
</dbReference>
<reference evidence="9" key="1">
    <citation type="submission" date="2021-03" db="EMBL/GenBank/DDBJ databases">
        <title>Comparative genomics and phylogenomic investigation of the class Geoglossomycetes provide insights into ecological specialization and systematics.</title>
        <authorList>
            <person name="Melie T."/>
            <person name="Pirro S."/>
            <person name="Miller A.N."/>
            <person name="Quandt A."/>
        </authorList>
    </citation>
    <scope>NUCLEOTIDE SEQUENCE</scope>
    <source>
        <strain evidence="9">GBOQ0MN5Z8</strain>
    </source>
</reference>
<comment type="caution">
    <text evidence="9">The sequence shown here is derived from an EMBL/GenBank/DDBJ whole genome shotgun (WGS) entry which is preliminary data.</text>
</comment>
<dbReference type="InterPro" id="IPR056916">
    <property type="entry name" value="NTS_TR130"/>
</dbReference>
<keyword evidence="2" id="KW-0813">Transport</keyword>
<dbReference type="Proteomes" id="UP000698800">
    <property type="component" value="Unassembled WGS sequence"/>
</dbReference>
<dbReference type="Pfam" id="PF23036">
    <property type="entry name" value="TRAPPC10_1st"/>
    <property type="match status" value="1"/>
</dbReference>
<evidence type="ECO:0000259" key="5">
    <source>
        <dbReference type="Pfam" id="PF12584"/>
    </source>
</evidence>
<dbReference type="GO" id="GO:1990071">
    <property type="term" value="C:TRAPPII protein complex"/>
    <property type="evidence" value="ECO:0007669"/>
    <property type="project" value="InterPro"/>
</dbReference>
<gene>
    <name evidence="9" type="ORF">FGG08_005021</name>
</gene>
<organism evidence="9 10">
    <name type="scientific">Glutinoglossum americanum</name>
    <dbReference type="NCBI Taxonomy" id="1670608"/>
    <lineage>
        <taxon>Eukaryota</taxon>
        <taxon>Fungi</taxon>
        <taxon>Dikarya</taxon>
        <taxon>Ascomycota</taxon>
        <taxon>Pezizomycotina</taxon>
        <taxon>Geoglossomycetes</taxon>
        <taxon>Geoglossales</taxon>
        <taxon>Geoglossaceae</taxon>
        <taxon>Glutinoglossum</taxon>
    </lineage>
</organism>
<feature type="region of interest" description="Disordered" evidence="4">
    <location>
        <begin position="395"/>
        <end position="417"/>
    </location>
</feature>
<feature type="region of interest" description="Disordered" evidence="4">
    <location>
        <begin position="719"/>
        <end position="738"/>
    </location>
</feature>
<dbReference type="GO" id="GO:0034498">
    <property type="term" value="P:early endosome to Golgi transport"/>
    <property type="evidence" value="ECO:0007669"/>
    <property type="project" value="TreeGrafter"/>
</dbReference>
<evidence type="ECO:0000256" key="2">
    <source>
        <dbReference type="ARBA" id="ARBA00022448"/>
    </source>
</evidence>
<feature type="region of interest" description="Disordered" evidence="4">
    <location>
        <begin position="198"/>
        <end position="229"/>
    </location>
</feature>
<feature type="compositionally biased region" description="Polar residues" evidence="4">
    <location>
        <begin position="590"/>
        <end position="601"/>
    </location>
</feature>
<protein>
    <recommendedName>
        <fullName evidence="11">TMEM1 family protein</fullName>
    </recommendedName>
</protein>
<dbReference type="Pfam" id="PF24965">
    <property type="entry name" value="TRS130_4HB"/>
    <property type="match status" value="1"/>
</dbReference>
<feature type="compositionally biased region" description="Acidic residues" evidence="4">
    <location>
        <begin position="719"/>
        <end position="734"/>
    </location>
</feature>
<accession>A0A9P8I3U7</accession>
<dbReference type="PANTHER" id="PTHR13251:SF3">
    <property type="entry name" value="TRAFFICKING PROTEIN PARTICLE COMPLEX SUBUNIT 10"/>
    <property type="match status" value="1"/>
</dbReference>
<evidence type="ECO:0008006" key="11">
    <source>
        <dbReference type="Google" id="ProtNLM"/>
    </source>
</evidence>
<feature type="domain" description="TRAPPC10/Trs130 C-terminal" evidence="5">
    <location>
        <begin position="1320"/>
        <end position="1525"/>
    </location>
</feature>
<feature type="compositionally biased region" description="Basic and acidic residues" evidence="4">
    <location>
        <begin position="534"/>
        <end position="552"/>
    </location>
</feature>